<proteinExistence type="predicted"/>
<evidence type="ECO:0000313" key="1">
    <source>
        <dbReference type="EMBL" id="KAH7925169.1"/>
    </source>
</evidence>
<name>A0ACB8BHH9_9AGAM</name>
<sequence length="217" mass="24043">VSFLDIPDLACLSEASGFLAILAADPLLHQTRLRVVAPSRVAHSLFGQSPDGIPLRPTIGDLVHRGVMRGLQIERRWRMGGYFHSPHSVRQYENGLRLQRRHAGLIISSHLRRQAAAPHSALKSLHHSHVLPDIESSSLSVSRSLLPVVRQLKWSIQKDKLAKIVRGGNCGPVAVGGVGTWIELKGQSIIRDSERVRLALCPDVRKIVRLYEGLGRR</sequence>
<keyword evidence="2" id="KW-1185">Reference proteome</keyword>
<accession>A0ACB8BHH9</accession>
<organism evidence="1 2">
    <name type="scientific">Leucogyrophana mollusca</name>
    <dbReference type="NCBI Taxonomy" id="85980"/>
    <lineage>
        <taxon>Eukaryota</taxon>
        <taxon>Fungi</taxon>
        <taxon>Dikarya</taxon>
        <taxon>Basidiomycota</taxon>
        <taxon>Agaricomycotina</taxon>
        <taxon>Agaricomycetes</taxon>
        <taxon>Agaricomycetidae</taxon>
        <taxon>Boletales</taxon>
        <taxon>Boletales incertae sedis</taxon>
        <taxon>Leucogyrophana</taxon>
    </lineage>
</organism>
<comment type="caution">
    <text evidence="1">The sequence shown here is derived from an EMBL/GenBank/DDBJ whole genome shotgun (WGS) entry which is preliminary data.</text>
</comment>
<protein>
    <submittedName>
        <fullName evidence="1">Uncharacterized protein</fullName>
    </submittedName>
</protein>
<reference evidence="1" key="1">
    <citation type="journal article" date="2021" name="New Phytol.">
        <title>Evolutionary innovations through gain and loss of genes in the ectomycorrhizal Boletales.</title>
        <authorList>
            <person name="Wu G."/>
            <person name="Miyauchi S."/>
            <person name="Morin E."/>
            <person name="Kuo A."/>
            <person name="Drula E."/>
            <person name="Varga T."/>
            <person name="Kohler A."/>
            <person name="Feng B."/>
            <person name="Cao Y."/>
            <person name="Lipzen A."/>
            <person name="Daum C."/>
            <person name="Hundley H."/>
            <person name="Pangilinan J."/>
            <person name="Johnson J."/>
            <person name="Barry K."/>
            <person name="LaButti K."/>
            <person name="Ng V."/>
            <person name="Ahrendt S."/>
            <person name="Min B."/>
            <person name="Choi I.G."/>
            <person name="Park H."/>
            <person name="Plett J.M."/>
            <person name="Magnuson J."/>
            <person name="Spatafora J.W."/>
            <person name="Nagy L.G."/>
            <person name="Henrissat B."/>
            <person name="Grigoriev I.V."/>
            <person name="Yang Z.L."/>
            <person name="Xu J."/>
            <person name="Martin F.M."/>
        </authorList>
    </citation>
    <scope>NUCLEOTIDE SEQUENCE</scope>
    <source>
        <strain evidence="1">KUC20120723A-06</strain>
    </source>
</reference>
<dbReference type="EMBL" id="MU266407">
    <property type="protein sequence ID" value="KAH7925169.1"/>
    <property type="molecule type" value="Genomic_DNA"/>
</dbReference>
<feature type="non-terminal residue" evidence="1">
    <location>
        <position position="1"/>
    </location>
</feature>
<gene>
    <name evidence="1" type="ORF">BV22DRAFT_1011691</name>
</gene>
<dbReference type="Proteomes" id="UP000790709">
    <property type="component" value="Unassembled WGS sequence"/>
</dbReference>
<evidence type="ECO:0000313" key="2">
    <source>
        <dbReference type="Proteomes" id="UP000790709"/>
    </source>
</evidence>